<organism evidence="2 3">
    <name type="scientific">Nitratidesulfovibrio oxamicus</name>
    <dbReference type="NCBI Taxonomy" id="32016"/>
    <lineage>
        <taxon>Bacteria</taxon>
        <taxon>Pseudomonadati</taxon>
        <taxon>Thermodesulfobacteriota</taxon>
        <taxon>Desulfovibrionia</taxon>
        <taxon>Desulfovibrionales</taxon>
        <taxon>Desulfovibrionaceae</taxon>
        <taxon>Nitratidesulfovibrio</taxon>
    </lineage>
</organism>
<dbReference type="PROSITE" id="PS50113">
    <property type="entry name" value="PAC"/>
    <property type="match status" value="1"/>
</dbReference>
<proteinExistence type="predicted"/>
<dbReference type="Gene3D" id="3.30.450.20">
    <property type="entry name" value="PAS domain"/>
    <property type="match status" value="1"/>
</dbReference>
<accession>A0ABS0J5L9</accession>
<reference evidence="2 3" key="1">
    <citation type="submission" date="2019-08" db="EMBL/GenBank/DDBJ databases">
        <authorList>
            <person name="Luo N."/>
        </authorList>
    </citation>
    <scope>NUCLEOTIDE SEQUENCE [LARGE SCALE GENOMIC DNA]</scope>
    <source>
        <strain evidence="2 3">NCIMB 9442</strain>
    </source>
</reference>
<dbReference type="InterPro" id="IPR035965">
    <property type="entry name" value="PAS-like_dom_sf"/>
</dbReference>
<dbReference type="InterPro" id="IPR001610">
    <property type="entry name" value="PAC"/>
</dbReference>
<gene>
    <name evidence="2" type="ORF">FVW20_10495</name>
</gene>
<evidence type="ECO:0000313" key="2">
    <source>
        <dbReference type="EMBL" id="MBG3877437.1"/>
    </source>
</evidence>
<dbReference type="NCBIfam" id="TIGR00229">
    <property type="entry name" value="sensory_box"/>
    <property type="match status" value="1"/>
</dbReference>
<feature type="domain" description="PAC" evidence="1">
    <location>
        <begin position="36"/>
        <end position="88"/>
    </location>
</feature>
<dbReference type="InterPro" id="IPR000700">
    <property type="entry name" value="PAS-assoc_C"/>
</dbReference>
<sequence>GSAAGNGAGTAGGDAGDTGNAGFSALLAARAQGKAWSGQARLRRGDGRSFDAECRLAPLRAGAGAVTHFVCTIEDISGRLLLQARVSQVQ</sequence>
<dbReference type="EMBL" id="VRYY01000292">
    <property type="protein sequence ID" value="MBG3877437.1"/>
    <property type="molecule type" value="Genomic_DNA"/>
</dbReference>
<name>A0ABS0J5L9_9BACT</name>
<protein>
    <submittedName>
        <fullName evidence="2">PAS domain-containing protein</fullName>
    </submittedName>
</protein>
<dbReference type="Proteomes" id="UP001194469">
    <property type="component" value="Unassembled WGS sequence"/>
</dbReference>
<evidence type="ECO:0000259" key="1">
    <source>
        <dbReference type="PROSITE" id="PS50113"/>
    </source>
</evidence>
<comment type="caution">
    <text evidence="2">The sequence shown here is derived from an EMBL/GenBank/DDBJ whole genome shotgun (WGS) entry which is preliminary data.</text>
</comment>
<dbReference type="SMART" id="SM00086">
    <property type="entry name" value="PAC"/>
    <property type="match status" value="1"/>
</dbReference>
<dbReference type="SUPFAM" id="SSF55785">
    <property type="entry name" value="PYP-like sensor domain (PAS domain)"/>
    <property type="match status" value="1"/>
</dbReference>
<dbReference type="CDD" id="cd00130">
    <property type="entry name" value="PAS"/>
    <property type="match status" value="1"/>
</dbReference>
<dbReference type="InterPro" id="IPR000014">
    <property type="entry name" value="PAS"/>
</dbReference>
<keyword evidence="3" id="KW-1185">Reference proteome</keyword>
<evidence type="ECO:0000313" key="3">
    <source>
        <dbReference type="Proteomes" id="UP001194469"/>
    </source>
</evidence>
<dbReference type="RefSeq" id="WP_196609466.1">
    <property type="nucleotide sequence ID" value="NZ_VRYY01000292.1"/>
</dbReference>
<feature type="non-terminal residue" evidence="2">
    <location>
        <position position="1"/>
    </location>
</feature>
<dbReference type="Pfam" id="PF13426">
    <property type="entry name" value="PAS_9"/>
    <property type="match status" value="1"/>
</dbReference>